<comment type="caution">
    <text evidence="1">The sequence shown here is derived from an EMBL/GenBank/DDBJ whole genome shotgun (WGS) entry which is preliminary data.</text>
</comment>
<gene>
    <name evidence="1" type="ORF">Q4568_23720</name>
</gene>
<proteinExistence type="predicted"/>
<organism evidence="1 2">
    <name type="scientific">Photobacterium sanguinicancri</name>
    <dbReference type="NCBI Taxonomy" id="875932"/>
    <lineage>
        <taxon>Bacteria</taxon>
        <taxon>Pseudomonadati</taxon>
        <taxon>Pseudomonadota</taxon>
        <taxon>Gammaproteobacteria</taxon>
        <taxon>Vibrionales</taxon>
        <taxon>Vibrionaceae</taxon>
        <taxon>Photobacterium</taxon>
    </lineage>
</organism>
<reference evidence="1" key="1">
    <citation type="submission" date="2023-07" db="EMBL/GenBank/DDBJ databases">
        <title>Genome content predicts the carbon catabolic preferences of heterotrophic bacteria.</title>
        <authorList>
            <person name="Gralka M."/>
        </authorList>
    </citation>
    <scope>NUCLEOTIDE SEQUENCE</scope>
    <source>
        <strain evidence="1">G2M05</strain>
    </source>
</reference>
<protein>
    <recommendedName>
        <fullName evidence="3">DUF5666 domain-containing protein</fullName>
    </recommendedName>
</protein>
<dbReference type="EMBL" id="JAUOPU010000078">
    <property type="protein sequence ID" value="MDO6545544.1"/>
    <property type="molecule type" value="Genomic_DNA"/>
</dbReference>
<accession>A0AAW7YB31</accession>
<sequence length="243" mass="25882">MFKQMMQPYQRTDFQLIGEFLYVERCTGTVLIQTDRGEYRLKQGAQVIDPKLAGRLTVENLGGAGEIELISGYGRYVPPTDGQQVSVEKMPALEMAAGQSMNVAVTEQPAMQLAPNQAVNIEAMPPTVLAENQNVAVSALPKVQLATGQVVRVTATTPLLTKPTGGSELTATQLTVTANAASLAANTRRCHAVIKAKATNVAEVVLAGGFSLAAGEKQKIEATCELTFSGTDGDIIEIYEVVR</sequence>
<name>A0AAW7YB31_9GAMM</name>
<evidence type="ECO:0000313" key="1">
    <source>
        <dbReference type="EMBL" id="MDO6545544.1"/>
    </source>
</evidence>
<dbReference type="AlphaFoldDB" id="A0AAW7YB31"/>
<evidence type="ECO:0000313" key="2">
    <source>
        <dbReference type="Proteomes" id="UP001170624"/>
    </source>
</evidence>
<dbReference type="Proteomes" id="UP001170624">
    <property type="component" value="Unassembled WGS sequence"/>
</dbReference>
<dbReference type="RefSeq" id="WP_303502322.1">
    <property type="nucleotide sequence ID" value="NZ_JAUOPU010000078.1"/>
</dbReference>
<evidence type="ECO:0008006" key="3">
    <source>
        <dbReference type="Google" id="ProtNLM"/>
    </source>
</evidence>